<name>A0A7G9GTG1_9FIRM</name>
<dbReference type="KEGG" id="ehn:H9Q80_09230"/>
<dbReference type="EMBL" id="CP060636">
    <property type="protein sequence ID" value="QNM14093.1"/>
    <property type="molecule type" value="Genomic_DNA"/>
</dbReference>
<gene>
    <name evidence="1" type="ORF">H9Q80_09230</name>
</gene>
<reference evidence="1 2" key="1">
    <citation type="submission" date="2020-08" db="EMBL/GenBank/DDBJ databases">
        <authorList>
            <person name="Liu C."/>
            <person name="Sun Q."/>
        </authorList>
    </citation>
    <scope>NUCLEOTIDE SEQUENCE [LARGE SCALE GENOMIC DNA]</scope>
    <source>
        <strain evidence="1 2">NSJ-61</strain>
    </source>
</reference>
<organism evidence="1 2">
    <name type="scientific">[Eubacterium] hominis</name>
    <dbReference type="NCBI Taxonomy" id="2764325"/>
    <lineage>
        <taxon>Bacteria</taxon>
        <taxon>Bacillati</taxon>
        <taxon>Bacillota</taxon>
        <taxon>Erysipelotrichia</taxon>
        <taxon>Erysipelotrichales</taxon>
        <taxon>Erysipelotrichaceae</taxon>
        <taxon>Amedibacillus</taxon>
    </lineage>
</organism>
<evidence type="ECO:0000313" key="1">
    <source>
        <dbReference type="EMBL" id="QNM14093.1"/>
    </source>
</evidence>
<sequence length="189" mass="22345">MKTTDFLQKAKKYIIYANILPKGQHRLYTTPLMIQYTVNTMRFVLMSRITYDEQEMILYDYGGKEPYITIDYSEIKKVGVFATARIVNTGHLPGQQFHVVLRIICDQGDFEIETCDEDHALQILHYIHSRDIPIVDPYKIVKIMMMTKDENHGFYNYMIKHFTEMAKTYGLENPTIDITRKARKFNKQE</sequence>
<evidence type="ECO:0000313" key="2">
    <source>
        <dbReference type="Proteomes" id="UP000515856"/>
    </source>
</evidence>
<dbReference type="Proteomes" id="UP000515856">
    <property type="component" value="Chromosome"/>
</dbReference>
<proteinExistence type="predicted"/>
<dbReference type="RefSeq" id="WP_117454812.1">
    <property type="nucleotide sequence ID" value="NZ_CP060636.1"/>
</dbReference>
<accession>A0A7G9GTG1</accession>
<dbReference type="AlphaFoldDB" id="A0A7G9GTG1"/>
<protein>
    <submittedName>
        <fullName evidence="1">Uncharacterized protein</fullName>
    </submittedName>
</protein>
<keyword evidence="2" id="KW-1185">Reference proteome</keyword>